<dbReference type="Proteomes" id="UP000006038">
    <property type="component" value="Chromosome 8"/>
</dbReference>
<evidence type="ECO:0000313" key="14">
    <source>
        <dbReference type="Proteomes" id="UP000006038"/>
    </source>
</evidence>
<comment type="subcellular location">
    <subcellularLocation>
        <location evidence="2 10">Nucleus</location>
    </subcellularLocation>
</comment>
<dbReference type="STRING" id="4533.J3MPQ0"/>
<evidence type="ECO:0000256" key="7">
    <source>
        <dbReference type="ARBA" id="ARBA00023163"/>
    </source>
</evidence>
<keyword evidence="6 10" id="KW-0805">Transcription regulation</keyword>
<evidence type="ECO:0000256" key="11">
    <source>
        <dbReference type="SAM" id="MobiDB-lite"/>
    </source>
</evidence>
<name>J3MPQ0_ORYBR</name>
<evidence type="ECO:0000259" key="12">
    <source>
        <dbReference type="PROSITE" id="PS51745"/>
    </source>
</evidence>
<keyword evidence="9 10" id="KW-0927">Auxin signaling pathway</keyword>
<dbReference type="InterPro" id="IPR033389">
    <property type="entry name" value="AUX/IAA_dom"/>
</dbReference>
<feature type="region of interest" description="Disordered" evidence="11">
    <location>
        <begin position="158"/>
        <end position="178"/>
    </location>
</feature>
<dbReference type="HOGENOM" id="CLU_722366_0_0_1"/>
<comment type="similarity">
    <text evidence="3 10">Belongs to the Aux/IAA family.</text>
</comment>
<dbReference type="eggNOG" id="ENOG502S0RH">
    <property type="taxonomic scope" value="Eukaryota"/>
</dbReference>
<dbReference type="EnsemblPlants" id="OB08G10790.1">
    <property type="protein sequence ID" value="OB08G10790.1"/>
    <property type="gene ID" value="OB08G10790"/>
</dbReference>
<keyword evidence="8 10" id="KW-0539">Nucleus</keyword>
<keyword evidence="7 10" id="KW-0804">Transcription</keyword>
<dbReference type="PROSITE" id="PS51745">
    <property type="entry name" value="PB1"/>
    <property type="match status" value="1"/>
</dbReference>
<evidence type="ECO:0000256" key="9">
    <source>
        <dbReference type="ARBA" id="ARBA00023294"/>
    </source>
</evidence>
<evidence type="ECO:0000313" key="13">
    <source>
        <dbReference type="EnsemblPlants" id="OB08G10790.1"/>
    </source>
</evidence>
<protein>
    <recommendedName>
        <fullName evidence="10">Auxin-responsive protein</fullName>
    </recommendedName>
</protein>
<dbReference type="Pfam" id="PF02309">
    <property type="entry name" value="AUX_IAA"/>
    <property type="match status" value="1"/>
</dbReference>
<reference evidence="13" key="2">
    <citation type="submission" date="2013-04" db="UniProtKB">
        <authorList>
            <consortium name="EnsemblPlants"/>
        </authorList>
    </citation>
    <scope>IDENTIFICATION</scope>
</reference>
<dbReference type="PANTHER" id="PTHR31734">
    <property type="entry name" value="AUXIN-RESPONSIVE PROTEIN IAA17"/>
    <property type="match status" value="1"/>
</dbReference>
<dbReference type="Gene3D" id="3.10.20.90">
    <property type="entry name" value="Phosphatidylinositol 3-kinase Catalytic Subunit, Chain A, domain 1"/>
    <property type="match status" value="1"/>
</dbReference>
<comment type="subunit">
    <text evidence="4 10">Homodimers and heterodimers.</text>
</comment>
<feature type="region of interest" description="Disordered" evidence="11">
    <location>
        <begin position="1"/>
        <end position="23"/>
    </location>
</feature>
<feature type="domain" description="PB1" evidence="12">
    <location>
        <begin position="277"/>
        <end position="374"/>
    </location>
</feature>
<evidence type="ECO:0000256" key="8">
    <source>
        <dbReference type="ARBA" id="ARBA00023242"/>
    </source>
</evidence>
<dbReference type="SUPFAM" id="SSF54277">
    <property type="entry name" value="CAD &amp; PB1 domains"/>
    <property type="match status" value="1"/>
</dbReference>
<comment type="function">
    <text evidence="1 10">Aux/IAA proteins are short-lived transcriptional factors that function as repressors of early auxin response genes at low auxin concentrations.</text>
</comment>
<dbReference type="GO" id="GO:0006355">
    <property type="term" value="P:regulation of DNA-templated transcription"/>
    <property type="evidence" value="ECO:0007669"/>
    <property type="project" value="InterPro"/>
</dbReference>
<dbReference type="AlphaFoldDB" id="J3MPQ0"/>
<evidence type="ECO:0000256" key="2">
    <source>
        <dbReference type="ARBA" id="ARBA00004123"/>
    </source>
</evidence>
<dbReference type="GO" id="GO:0009734">
    <property type="term" value="P:auxin-activated signaling pathway"/>
    <property type="evidence" value="ECO:0007669"/>
    <property type="project" value="UniProtKB-UniRule"/>
</dbReference>
<evidence type="ECO:0000256" key="4">
    <source>
        <dbReference type="ARBA" id="ARBA00011726"/>
    </source>
</evidence>
<reference evidence="13" key="1">
    <citation type="journal article" date="2013" name="Nat. Commun.">
        <title>Whole-genome sequencing of Oryza brachyantha reveals mechanisms underlying Oryza genome evolution.</title>
        <authorList>
            <person name="Chen J."/>
            <person name="Huang Q."/>
            <person name="Gao D."/>
            <person name="Wang J."/>
            <person name="Lang Y."/>
            <person name="Liu T."/>
            <person name="Li B."/>
            <person name="Bai Z."/>
            <person name="Luis Goicoechea J."/>
            <person name="Liang C."/>
            <person name="Chen C."/>
            <person name="Zhang W."/>
            <person name="Sun S."/>
            <person name="Liao Y."/>
            <person name="Zhang X."/>
            <person name="Yang L."/>
            <person name="Song C."/>
            <person name="Wang M."/>
            <person name="Shi J."/>
            <person name="Liu G."/>
            <person name="Liu J."/>
            <person name="Zhou H."/>
            <person name="Zhou W."/>
            <person name="Yu Q."/>
            <person name="An N."/>
            <person name="Chen Y."/>
            <person name="Cai Q."/>
            <person name="Wang B."/>
            <person name="Liu B."/>
            <person name="Min J."/>
            <person name="Huang Y."/>
            <person name="Wu H."/>
            <person name="Li Z."/>
            <person name="Zhang Y."/>
            <person name="Yin Y."/>
            <person name="Song W."/>
            <person name="Jiang J."/>
            <person name="Jackson S.A."/>
            <person name="Wing R.A."/>
            <person name="Wang J."/>
            <person name="Chen M."/>
        </authorList>
    </citation>
    <scope>NUCLEOTIDE SEQUENCE [LARGE SCALE GENOMIC DNA]</scope>
    <source>
        <strain evidence="13">cv. IRGC 101232</strain>
    </source>
</reference>
<dbReference type="Gramene" id="OB08G10790.1">
    <property type="protein sequence ID" value="OB08G10790.1"/>
    <property type="gene ID" value="OB08G10790"/>
</dbReference>
<evidence type="ECO:0000256" key="10">
    <source>
        <dbReference type="RuleBase" id="RU004549"/>
    </source>
</evidence>
<dbReference type="OMA" id="GHERPAM"/>
<keyword evidence="14" id="KW-1185">Reference proteome</keyword>
<evidence type="ECO:0000256" key="1">
    <source>
        <dbReference type="ARBA" id="ARBA00002159"/>
    </source>
</evidence>
<accession>J3MPQ0</accession>
<dbReference type="GO" id="GO:0005634">
    <property type="term" value="C:nucleus"/>
    <property type="evidence" value="ECO:0007669"/>
    <property type="project" value="UniProtKB-SubCell"/>
</dbReference>
<keyword evidence="5 10" id="KW-0678">Repressor</keyword>
<sequence length="383" mass="43176">MGLNPMGGVMNNNRKKTTRAGATRRCRHAVPRWVIPGVLVLSQPFGTRGMLCRYSPSSGTFLSEELLTCKICMRWDKILLSKQPIIIRCLLCHTIRQANHGAKWNRTCLGIANRRDQMPMLSYFTKVPCGQKRQRTKKSREGSKLTFRKRLKRTEVSTGAPIATKFPTKTQDNCPSGDAASPWLGVGVHPWSLASRQAKSALELEQAYHRPNECAVQRENRPAASAQLVGWPPVRAFRKNLSTPKTADAEDPSKVKLCSDEGHGSIDATQERRPLSTMFVKVNLEGYAVGRKIDLKAHRSYDSLSRALQSMFHGFLSDGIATRDDEQQQQLEKGTKKKRYVLVYEDNEGDRMLVGDVPWELFIASVKRLYIAQDPRTPAKLRQ</sequence>
<evidence type="ECO:0000256" key="3">
    <source>
        <dbReference type="ARBA" id="ARBA00006728"/>
    </source>
</evidence>
<proteinExistence type="inferred from homology"/>
<dbReference type="PANTHER" id="PTHR31734:SF120">
    <property type="entry name" value="AUXIN-RESPONSIVE PROTEIN IAA25"/>
    <property type="match status" value="1"/>
</dbReference>
<dbReference type="InterPro" id="IPR053793">
    <property type="entry name" value="PB1-like"/>
</dbReference>
<evidence type="ECO:0000256" key="5">
    <source>
        <dbReference type="ARBA" id="ARBA00022491"/>
    </source>
</evidence>
<dbReference type="InterPro" id="IPR003311">
    <property type="entry name" value="AUX_IAA"/>
</dbReference>
<feature type="compositionally biased region" description="Basic and acidic residues" evidence="11">
    <location>
        <begin position="247"/>
        <end position="267"/>
    </location>
</feature>
<evidence type="ECO:0000256" key="6">
    <source>
        <dbReference type="ARBA" id="ARBA00023015"/>
    </source>
</evidence>
<feature type="compositionally biased region" description="Basic residues" evidence="11">
    <location>
        <begin position="13"/>
        <end position="23"/>
    </location>
</feature>
<organism evidence="13">
    <name type="scientific">Oryza brachyantha</name>
    <name type="common">malo sina</name>
    <dbReference type="NCBI Taxonomy" id="4533"/>
    <lineage>
        <taxon>Eukaryota</taxon>
        <taxon>Viridiplantae</taxon>
        <taxon>Streptophyta</taxon>
        <taxon>Embryophyta</taxon>
        <taxon>Tracheophyta</taxon>
        <taxon>Spermatophyta</taxon>
        <taxon>Magnoliopsida</taxon>
        <taxon>Liliopsida</taxon>
        <taxon>Poales</taxon>
        <taxon>Poaceae</taxon>
        <taxon>BOP clade</taxon>
        <taxon>Oryzoideae</taxon>
        <taxon>Oryzeae</taxon>
        <taxon>Oryzinae</taxon>
        <taxon>Oryza</taxon>
    </lineage>
</organism>
<feature type="region of interest" description="Disordered" evidence="11">
    <location>
        <begin position="243"/>
        <end position="267"/>
    </location>
</feature>